<keyword evidence="7" id="KW-0915">Sodium</keyword>
<evidence type="ECO:0000256" key="13">
    <source>
        <dbReference type="RuleBase" id="RU000679"/>
    </source>
</evidence>
<accession>A0A915HY32</accession>
<evidence type="ECO:0000256" key="1">
    <source>
        <dbReference type="ARBA" id="ARBA00004141"/>
    </source>
</evidence>
<evidence type="ECO:0000256" key="2">
    <source>
        <dbReference type="ARBA" id="ARBA00007193"/>
    </source>
</evidence>
<evidence type="ECO:0000313" key="15">
    <source>
        <dbReference type="WBParaSite" id="nRc.2.0.1.t06477-RA"/>
    </source>
</evidence>
<evidence type="ECO:0000256" key="6">
    <source>
        <dbReference type="ARBA" id="ARBA00022989"/>
    </source>
</evidence>
<keyword evidence="9" id="KW-0472">Membrane</keyword>
<dbReference type="PANTHER" id="PTHR11690:SF248">
    <property type="entry name" value="PICKPOCKET 17, ISOFORM A"/>
    <property type="match status" value="1"/>
</dbReference>
<keyword evidence="4 13" id="KW-0894">Sodium channel</keyword>
<evidence type="ECO:0000256" key="9">
    <source>
        <dbReference type="ARBA" id="ARBA00023136"/>
    </source>
</evidence>
<keyword evidence="11 13" id="KW-0739">Sodium transport</keyword>
<dbReference type="AlphaFoldDB" id="A0A915HY32"/>
<comment type="subcellular location">
    <subcellularLocation>
        <location evidence="1">Membrane</location>
        <topology evidence="1">Multi-pass membrane protein</topology>
    </subcellularLocation>
</comment>
<protein>
    <submittedName>
        <fullName evidence="15">Uncharacterized protein</fullName>
    </submittedName>
</protein>
<dbReference type="Proteomes" id="UP000887565">
    <property type="component" value="Unplaced"/>
</dbReference>
<name>A0A915HY32_ROMCU</name>
<organism evidence="14 15">
    <name type="scientific">Romanomermis culicivorax</name>
    <name type="common">Nematode worm</name>
    <dbReference type="NCBI Taxonomy" id="13658"/>
    <lineage>
        <taxon>Eukaryota</taxon>
        <taxon>Metazoa</taxon>
        <taxon>Ecdysozoa</taxon>
        <taxon>Nematoda</taxon>
        <taxon>Enoplea</taxon>
        <taxon>Dorylaimia</taxon>
        <taxon>Mermithida</taxon>
        <taxon>Mermithoidea</taxon>
        <taxon>Mermithidae</taxon>
        <taxon>Romanomermis</taxon>
    </lineage>
</organism>
<evidence type="ECO:0000256" key="10">
    <source>
        <dbReference type="ARBA" id="ARBA00023180"/>
    </source>
</evidence>
<keyword evidence="10" id="KW-0325">Glycoprotein</keyword>
<sequence length="257" mass="29671">MYMAIMAKWNIEDKVLKTRQWVNSLMKATGIGRKHGFRFLMNVHQEEYCVTQNSYHGIGVLFGLKENYAALSFYSEKGFHGLPVGYETGVNIKLTQFVRNTEHLGRCVNKKMADSAGQNPTPYYFGLCTAKAIAQTIYEKCGCISPVKDTFIPYLNPRNFDLTGYPLNYSFEKDCRNVHKYGLCAYVLLQQLLENKLWPRAPYCPLPCRERSFTMTFDRKKLNTNFLVGDRNSTESLIVKKIYNDIAKQAYFHRNNG</sequence>
<keyword evidence="14" id="KW-1185">Reference proteome</keyword>
<evidence type="ECO:0000256" key="5">
    <source>
        <dbReference type="ARBA" id="ARBA00022692"/>
    </source>
</evidence>
<dbReference type="InterPro" id="IPR001873">
    <property type="entry name" value="ENaC"/>
</dbReference>
<evidence type="ECO:0000313" key="14">
    <source>
        <dbReference type="Proteomes" id="UP000887565"/>
    </source>
</evidence>
<dbReference type="Pfam" id="PF00858">
    <property type="entry name" value="ASC"/>
    <property type="match status" value="1"/>
</dbReference>
<keyword evidence="5 13" id="KW-0812">Transmembrane</keyword>
<evidence type="ECO:0000256" key="7">
    <source>
        <dbReference type="ARBA" id="ARBA00023053"/>
    </source>
</evidence>
<dbReference type="GO" id="GO:0005886">
    <property type="term" value="C:plasma membrane"/>
    <property type="evidence" value="ECO:0007669"/>
    <property type="project" value="TreeGrafter"/>
</dbReference>
<comment type="similarity">
    <text evidence="2 13">Belongs to the amiloride-sensitive sodium channel (TC 1.A.6) family.</text>
</comment>
<evidence type="ECO:0000256" key="3">
    <source>
        <dbReference type="ARBA" id="ARBA00022448"/>
    </source>
</evidence>
<dbReference type="GO" id="GO:0015280">
    <property type="term" value="F:ligand-gated sodium channel activity"/>
    <property type="evidence" value="ECO:0007669"/>
    <property type="project" value="TreeGrafter"/>
</dbReference>
<keyword evidence="8 13" id="KW-0406">Ion transport</keyword>
<dbReference type="WBParaSite" id="nRc.2.0.1.t06477-RA">
    <property type="protein sequence ID" value="nRc.2.0.1.t06477-RA"/>
    <property type="gene ID" value="nRc.2.0.1.g06477"/>
</dbReference>
<evidence type="ECO:0000256" key="8">
    <source>
        <dbReference type="ARBA" id="ARBA00023065"/>
    </source>
</evidence>
<evidence type="ECO:0000256" key="11">
    <source>
        <dbReference type="ARBA" id="ARBA00023201"/>
    </source>
</evidence>
<keyword evidence="6" id="KW-1133">Transmembrane helix</keyword>
<evidence type="ECO:0000256" key="4">
    <source>
        <dbReference type="ARBA" id="ARBA00022461"/>
    </source>
</evidence>
<dbReference type="PANTHER" id="PTHR11690">
    <property type="entry name" value="AMILORIDE-SENSITIVE SODIUM CHANNEL-RELATED"/>
    <property type="match status" value="1"/>
</dbReference>
<proteinExistence type="inferred from homology"/>
<keyword evidence="3 13" id="KW-0813">Transport</keyword>
<evidence type="ECO:0000256" key="12">
    <source>
        <dbReference type="ARBA" id="ARBA00023303"/>
    </source>
</evidence>
<reference evidence="15" key="1">
    <citation type="submission" date="2022-11" db="UniProtKB">
        <authorList>
            <consortium name="WormBaseParasite"/>
        </authorList>
    </citation>
    <scope>IDENTIFICATION</scope>
</reference>
<keyword evidence="12 13" id="KW-0407">Ion channel</keyword>